<gene>
    <name evidence="2" type="ORF">SAMN04487904_11130</name>
</gene>
<accession>A0A1I7BG53</accession>
<dbReference type="AlphaFoldDB" id="A0A1I7BG53"/>
<organism evidence="2 3">
    <name type="scientific">Actinopolyspora righensis</name>
    <dbReference type="NCBI Taxonomy" id="995060"/>
    <lineage>
        <taxon>Bacteria</taxon>
        <taxon>Bacillati</taxon>
        <taxon>Actinomycetota</taxon>
        <taxon>Actinomycetes</taxon>
        <taxon>Actinopolysporales</taxon>
        <taxon>Actinopolysporaceae</taxon>
        <taxon>Actinopolyspora</taxon>
        <taxon>Actinopolyspora alba group</taxon>
    </lineage>
</organism>
<evidence type="ECO:0000313" key="2">
    <source>
        <dbReference type="EMBL" id="SFT86137.1"/>
    </source>
</evidence>
<dbReference type="Gene3D" id="3.40.50.1000">
    <property type="entry name" value="HAD superfamily/HAD-like"/>
    <property type="match status" value="1"/>
</dbReference>
<dbReference type="EMBL" id="FPAT01000011">
    <property type="protein sequence ID" value="SFT86137.1"/>
    <property type="molecule type" value="Genomic_DNA"/>
</dbReference>
<protein>
    <recommendedName>
        <fullName evidence="1">Polynucleotide kinase PNKP phosphatase domain-containing protein</fullName>
    </recommendedName>
</protein>
<keyword evidence="3" id="KW-1185">Reference proteome</keyword>
<evidence type="ECO:0000313" key="3">
    <source>
        <dbReference type="Proteomes" id="UP000199165"/>
    </source>
</evidence>
<dbReference type="STRING" id="995060.SAMN04487904_11130"/>
<name>A0A1I7BG53_9ACTN</name>
<reference evidence="3" key="1">
    <citation type="submission" date="2016-10" db="EMBL/GenBank/DDBJ databases">
        <authorList>
            <person name="Varghese N."/>
            <person name="Submissions S."/>
        </authorList>
    </citation>
    <scope>NUCLEOTIDE SEQUENCE [LARGE SCALE GENOMIC DNA]</scope>
    <source>
        <strain evidence="3">DSM 45501</strain>
    </source>
</reference>
<dbReference type="Pfam" id="PF25109">
    <property type="entry name" value="HAD_PNKP"/>
    <property type="match status" value="1"/>
</dbReference>
<sequence>MVKLELFDRHIRDGYRVCCVLDDRAHVVEAWRSIGLTCLQAAEGNF</sequence>
<dbReference type="InterPro" id="IPR056782">
    <property type="entry name" value="HAD_PNKP"/>
</dbReference>
<dbReference type="InterPro" id="IPR023214">
    <property type="entry name" value="HAD_sf"/>
</dbReference>
<evidence type="ECO:0000259" key="1">
    <source>
        <dbReference type="Pfam" id="PF25109"/>
    </source>
</evidence>
<proteinExistence type="predicted"/>
<dbReference type="Proteomes" id="UP000199165">
    <property type="component" value="Unassembled WGS sequence"/>
</dbReference>
<feature type="domain" description="Polynucleotide kinase PNKP phosphatase" evidence="1">
    <location>
        <begin position="1"/>
        <end position="46"/>
    </location>
</feature>